<proteinExistence type="predicted"/>
<keyword evidence="3" id="KW-1185">Reference proteome</keyword>
<sequence length="76" mass="8469">MYFSILVDLPFFCVNTEGIRSALARFRNRTGPTLPQPSPSVSQQPLPVETDLPFQTPPEQQNNLNGSTNHVSNNKN</sequence>
<name>A0A1B0BKH1_9MUSC</name>
<evidence type="ECO:0000256" key="1">
    <source>
        <dbReference type="SAM" id="MobiDB-lite"/>
    </source>
</evidence>
<feature type="compositionally biased region" description="Low complexity" evidence="1">
    <location>
        <begin position="39"/>
        <end position="48"/>
    </location>
</feature>
<dbReference type="EnsemblMetazoa" id="GPPI033075-RA">
    <property type="protein sequence ID" value="GPPI033075-PA"/>
    <property type="gene ID" value="GPPI033075"/>
</dbReference>
<accession>A0A1B0BKH1</accession>
<feature type="compositionally biased region" description="Polar residues" evidence="1">
    <location>
        <begin position="57"/>
        <end position="76"/>
    </location>
</feature>
<feature type="region of interest" description="Disordered" evidence="1">
    <location>
        <begin position="29"/>
        <end position="76"/>
    </location>
</feature>
<evidence type="ECO:0000313" key="3">
    <source>
        <dbReference type="Proteomes" id="UP000092460"/>
    </source>
</evidence>
<dbReference type="Proteomes" id="UP000092460">
    <property type="component" value="Unassembled WGS sequence"/>
</dbReference>
<reference evidence="3" key="1">
    <citation type="submission" date="2015-01" db="EMBL/GenBank/DDBJ databases">
        <authorList>
            <person name="Aksoy S."/>
            <person name="Warren W."/>
            <person name="Wilson R.K."/>
        </authorList>
    </citation>
    <scope>NUCLEOTIDE SEQUENCE [LARGE SCALE GENOMIC DNA]</scope>
    <source>
        <strain evidence="3">IAEA</strain>
    </source>
</reference>
<dbReference type="VEuPathDB" id="VectorBase:GPPI033075"/>
<protein>
    <submittedName>
        <fullName evidence="2">Uncharacterized protein</fullName>
    </submittedName>
</protein>
<dbReference type="AlphaFoldDB" id="A0A1B0BKH1"/>
<reference evidence="2" key="2">
    <citation type="submission" date="2020-05" db="UniProtKB">
        <authorList>
            <consortium name="EnsemblMetazoa"/>
        </authorList>
    </citation>
    <scope>IDENTIFICATION</scope>
    <source>
        <strain evidence="2">IAEA</strain>
    </source>
</reference>
<evidence type="ECO:0000313" key="2">
    <source>
        <dbReference type="EnsemblMetazoa" id="GPPI033075-PA"/>
    </source>
</evidence>
<organism evidence="2 3">
    <name type="scientific">Glossina palpalis gambiensis</name>
    <dbReference type="NCBI Taxonomy" id="67801"/>
    <lineage>
        <taxon>Eukaryota</taxon>
        <taxon>Metazoa</taxon>
        <taxon>Ecdysozoa</taxon>
        <taxon>Arthropoda</taxon>
        <taxon>Hexapoda</taxon>
        <taxon>Insecta</taxon>
        <taxon>Pterygota</taxon>
        <taxon>Neoptera</taxon>
        <taxon>Endopterygota</taxon>
        <taxon>Diptera</taxon>
        <taxon>Brachycera</taxon>
        <taxon>Muscomorpha</taxon>
        <taxon>Hippoboscoidea</taxon>
        <taxon>Glossinidae</taxon>
        <taxon>Glossina</taxon>
    </lineage>
</organism>
<dbReference type="EMBL" id="JXJN01015945">
    <property type="status" value="NOT_ANNOTATED_CDS"/>
    <property type="molecule type" value="Genomic_DNA"/>
</dbReference>